<gene>
    <name evidence="1" type="ORF">DKW60_07135</name>
</gene>
<proteinExistence type="predicted"/>
<dbReference type="PANTHER" id="PTHR30528:SF0">
    <property type="entry name" value="CYTOPLASMIC PROTEIN"/>
    <property type="match status" value="1"/>
</dbReference>
<dbReference type="OrthoDB" id="9787207at2"/>
<evidence type="ECO:0000313" key="1">
    <source>
        <dbReference type="EMBL" id="PWQ99194.1"/>
    </source>
</evidence>
<reference evidence="1 2" key="1">
    <citation type="submission" date="2018-05" db="EMBL/GenBank/DDBJ databases">
        <title>Leucothrix arctica sp. nov., isolated from Arctic seawater.</title>
        <authorList>
            <person name="Choi A."/>
            <person name="Baek K."/>
        </authorList>
    </citation>
    <scope>NUCLEOTIDE SEQUENCE [LARGE SCALE GENOMIC DNA]</scope>
    <source>
        <strain evidence="1 2">JCM 18388</strain>
    </source>
</reference>
<name>A0A317CKT5_9GAMM</name>
<evidence type="ECO:0000313" key="2">
    <source>
        <dbReference type="Proteomes" id="UP000245539"/>
    </source>
</evidence>
<sequence>MQKLTASDARKLVLISQGIHRESDFKTGKAGVVDAVEKLSYIQIDTISVVERAHHHTLWNRLKHYHPSQLDSALNDRDLFEYWSHAAAFLPMSDYRYSLPRKHALANGETHWYKREPKEMAYVLDRIRAEGALQASDFAQQRSVQGGWEEQKPAKRALEQLFMEGELMITARQGFQKVFDLTERVLPDHIDSSTPSEQAFFDHLIMRYLSANGLGTAAEISYLRKKIKPGIQARCMELVKEGALQAVSVGDLKYFALSDYCSLLEKKLSRQKVKILSPFDNLLIQRQRMRDLFNFDYQIECYVPKDKRKHGYFVLPILQGQEFVGRLDAKIDRKTGHLSVHNLYIESNNADFVLEHLQPALQAFMRFNGGKTLEIIKAHHLDKPFDIALN</sequence>
<dbReference type="Pfam" id="PF06224">
    <property type="entry name" value="AlkZ-like"/>
    <property type="match status" value="1"/>
</dbReference>
<dbReference type="PANTHER" id="PTHR30528">
    <property type="entry name" value="CYTOPLASMIC PROTEIN"/>
    <property type="match status" value="1"/>
</dbReference>
<dbReference type="Proteomes" id="UP000245539">
    <property type="component" value="Unassembled WGS sequence"/>
</dbReference>
<dbReference type="InterPro" id="IPR009351">
    <property type="entry name" value="AlkZ-like"/>
</dbReference>
<dbReference type="EMBL" id="QGKM01000013">
    <property type="protein sequence ID" value="PWQ99194.1"/>
    <property type="molecule type" value="Genomic_DNA"/>
</dbReference>
<accession>A0A317CKT5</accession>
<dbReference type="AlphaFoldDB" id="A0A317CKT5"/>
<protein>
    <submittedName>
        <fullName evidence="1">Winged helix-turn-helix domain-containing protein</fullName>
    </submittedName>
</protein>
<comment type="caution">
    <text evidence="1">The sequence shown here is derived from an EMBL/GenBank/DDBJ whole genome shotgun (WGS) entry which is preliminary data.</text>
</comment>
<keyword evidence="2" id="KW-1185">Reference proteome</keyword>
<dbReference type="RefSeq" id="WP_109836955.1">
    <property type="nucleotide sequence ID" value="NZ_QGKM01000013.1"/>
</dbReference>
<organism evidence="1 2">
    <name type="scientific">Leucothrix pacifica</name>
    <dbReference type="NCBI Taxonomy" id="1247513"/>
    <lineage>
        <taxon>Bacteria</taxon>
        <taxon>Pseudomonadati</taxon>
        <taxon>Pseudomonadota</taxon>
        <taxon>Gammaproteobacteria</taxon>
        <taxon>Thiotrichales</taxon>
        <taxon>Thiotrichaceae</taxon>
        <taxon>Leucothrix</taxon>
    </lineage>
</organism>